<feature type="chain" id="PRO_5047458571" description="Secreted protein" evidence="1">
    <location>
        <begin position="29"/>
        <end position="71"/>
    </location>
</feature>
<proteinExistence type="predicted"/>
<comment type="caution">
    <text evidence="2">The sequence shown here is derived from an EMBL/GenBank/DDBJ whole genome shotgun (WGS) entry which is preliminary data.</text>
</comment>
<dbReference type="Proteomes" id="UP001552427">
    <property type="component" value="Unassembled WGS sequence"/>
</dbReference>
<keyword evidence="1" id="KW-0732">Signal</keyword>
<dbReference type="EMBL" id="JBFARM010000019">
    <property type="protein sequence ID" value="MEV4292509.1"/>
    <property type="molecule type" value="Genomic_DNA"/>
</dbReference>
<evidence type="ECO:0008006" key="4">
    <source>
        <dbReference type="Google" id="ProtNLM"/>
    </source>
</evidence>
<protein>
    <recommendedName>
        <fullName evidence="4">Secreted protein</fullName>
    </recommendedName>
</protein>
<feature type="signal peptide" evidence="1">
    <location>
        <begin position="1"/>
        <end position="28"/>
    </location>
</feature>
<sequence>MRKARALLVSALLVGGALTTFTAAPAHAESLRGVYYDYSECQRIGQYGYSQGWWGPWHCEYQYNYYYFLYA</sequence>
<evidence type="ECO:0000313" key="3">
    <source>
        <dbReference type="Proteomes" id="UP001552427"/>
    </source>
</evidence>
<name>A0ABV3HIY1_9ACTN</name>
<evidence type="ECO:0000256" key="1">
    <source>
        <dbReference type="SAM" id="SignalP"/>
    </source>
</evidence>
<gene>
    <name evidence="2" type="ORF">AB0K40_43975</name>
</gene>
<organism evidence="2 3">
    <name type="scientific">Nonomuraea bangladeshensis</name>
    <dbReference type="NCBI Taxonomy" id="404385"/>
    <lineage>
        <taxon>Bacteria</taxon>
        <taxon>Bacillati</taxon>
        <taxon>Actinomycetota</taxon>
        <taxon>Actinomycetes</taxon>
        <taxon>Streptosporangiales</taxon>
        <taxon>Streptosporangiaceae</taxon>
        <taxon>Nonomuraea</taxon>
    </lineage>
</organism>
<evidence type="ECO:0000313" key="2">
    <source>
        <dbReference type="EMBL" id="MEV4292509.1"/>
    </source>
</evidence>
<dbReference type="RefSeq" id="WP_364462749.1">
    <property type="nucleotide sequence ID" value="NZ_JBFARM010000019.1"/>
</dbReference>
<reference evidence="2 3" key="1">
    <citation type="submission" date="2024-06" db="EMBL/GenBank/DDBJ databases">
        <title>The Natural Products Discovery Center: Release of the First 8490 Sequenced Strains for Exploring Actinobacteria Biosynthetic Diversity.</title>
        <authorList>
            <person name="Kalkreuter E."/>
            <person name="Kautsar S.A."/>
            <person name="Yang D."/>
            <person name="Bader C.D."/>
            <person name="Teijaro C.N."/>
            <person name="Fluegel L."/>
            <person name="Davis C.M."/>
            <person name="Simpson J.R."/>
            <person name="Lauterbach L."/>
            <person name="Steele A.D."/>
            <person name="Gui C."/>
            <person name="Meng S."/>
            <person name="Li G."/>
            <person name="Viehrig K."/>
            <person name="Ye F."/>
            <person name="Su P."/>
            <person name="Kiefer A.F."/>
            <person name="Nichols A."/>
            <person name="Cepeda A.J."/>
            <person name="Yan W."/>
            <person name="Fan B."/>
            <person name="Jiang Y."/>
            <person name="Adhikari A."/>
            <person name="Zheng C.-J."/>
            <person name="Schuster L."/>
            <person name="Cowan T.M."/>
            <person name="Smanski M.J."/>
            <person name="Chevrette M.G."/>
            <person name="De Carvalho L.P.S."/>
            <person name="Shen B."/>
        </authorList>
    </citation>
    <scope>NUCLEOTIDE SEQUENCE [LARGE SCALE GENOMIC DNA]</scope>
    <source>
        <strain evidence="2 3">NPDC049574</strain>
    </source>
</reference>
<accession>A0ABV3HIY1</accession>
<keyword evidence="3" id="KW-1185">Reference proteome</keyword>